<comment type="similarity">
    <text evidence="2 3">Belongs to the cytochrome P450 family.</text>
</comment>
<dbReference type="RefSeq" id="WP_015931321.1">
    <property type="nucleotide sequence ID" value="NC_011894.1"/>
</dbReference>
<evidence type="ECO:0000256" key="2">
    <source>
        <dbReference type="ARBA" id="ARBA00010617"/>
    </source>
</evidence>
<dbReference type="InterPro" id="IPR017972">
    <property type="entry name" value="Cyt_P450_CS"/>
</dbReference>
<dbReference type="HOGENOM" id="CLU_033716_2_0_5"/>
<dbReference type="GO" id="GO:0016705">
    <property type="term" value="F:oxidoreductase activity, acting on paired donors, with incorporation or reduction of molecular oxygen"/>
    <property type="evidence" value="ECO:0007669"/>
    <property type="project" value="InterPro"/>
</dbReference>
<comment type="cofactor">
    <cofactor evidence="1">
        <name>heme</name>
        <dbReference type="ChEBI" id="CHEBI:30413"/>
    </cofactor>
</comment>
<dbReference type="SUPFAM" id="SSF48264">
    <property type="entry name" value="Cytochrome P450"/>
    <property type="match status" value="1"/>
</dbReference>
<protein>
    <submittedName>
        <fullName evidence="4">Cytochrome P450</fullName>
    </submittedName>
</protein>
<sequence length="435" mass="48462">MERQVRRSDDDPRTAEQPDAIPILSVAELEADPHGVFRHYRPRMPFVAHEAGGFLVLRSRNVEQLMRDPRARATETAYPEMRGIHDGALFDLFEHGMLTANGTVHRRRRSPFTRTFAARLIEDLRPRIRATAEALVGSWMDEGEVDLVEHYTALIPARTIAGLLGLPQADIPHFTRLAYEVSRVLSFAFGPEDIPDLQAAAGELKDYVARLIEERRRAPGDDFLSRYRAEAEEASDLSPLEIIAQIVQLIIGGTDTTRVAGAMQVALLLQHREQWEAVCRDPALIPRAVTEALRFEPSAASSARLTQEDIALDGHVLPAGAVIILSTMSAMRDEQVYARPDVFDIHRTDHPRLHPVFGGGAHRCIGEALARAELEEGLAVLARHLPQLRLTGAMPKLQGHSGIRRIDRMCVTSGTPRMLRATLDAGWPQTMRLDK</sequence>
<dbReference type="GO" id="GO:0020037">
    <property type="term" value="F:heme binding"/>
    <property type="evidence" value="ECO:0007669"/>
    <property type="project" value="InterPro"/>
</dbReference>
<gene>
    <name evidence="4" type="ordered locus">Mnod_4829</name>
</gene>
<dbReference type="KEGG" id="mno:Mnod_4829"/>
<evidence type="ECO:0000256" key="3">
    <source>
        <dbReference type="RuleBase" id="RU000461"/>
    </source>
</evidence>
<dbReference type="GO" id="GO:0004497">
    <property type="term" value="F:monooxygenase activity"/>
    <property type="evidence" value="ECO:0007669"/>
    <property type="project" value="UniProtKB-KW"/>
</dbReference>
<keyword evidence="3" id="KW-0560">Oxidoreductase</keyword>
<dbReference type="OrthoDB" id="9801155at2"/>
<keyword evidence="5" id="KW-1185">Reference proteome</keyword>
<dbReference type="PROSITE" id="PS00086">
    <property type="entry name" value="CYTOCHROME_P450"/>
    <property type="match status" value="1"/>
</dbReference>
<dbReference type="InterPro" id="IPR036396">
    <property type="entry name" value="Cyt_P450_sf"/>
</dbReference>
<dbReference type="PRINTS" id="PR00359">
    <property type="entry name" value="BP450"/>
</dbReference>
<organism evidence="4 5">
    <name type="scientific">Methylobacterium nodulans (strain LMG 21967 / CNCM I-2342 / ORS 2060)</name>
    <dbReference type="NCBI Taxonomy" id="460265"/>
    <lineage>
        <taxon>Bacteria</taxon>
        <taxon>Pseudomonadati</taxon>
        <taxon>Pseudomonadota</taxon>
        <taxon>Alphaproteobacteria</taxon>
        <taxon>Hyphomicrobiales</taxon>
        <taxon>Methylobacteriaceae</taxon>
        <taxon>Methylobacterium</taxon>
    </lineage>
</organism>
<dbReference type="Proteomes" id="UP000008207">
    <property type="component" value="Chromosome"/>
</dbReference>
<evidence type="ECO:0000256" key="1">
    <source>
        <dbReference type="ARBA" id="ARBA00001971"/>
    </source>
</evidence>
<dbReference type="STRING" id="460265.Mnod_4829"/>
<dbReference type="PANTHER" id="PTHR46696">
    <property type="entry name" value="P450, PUTATIVE (EUROFUNG)-RELATED"/>
    <property type="match status" value="1"/>
</dbReference>
<dbReference type="Pfam" id="PF00067">
    <property type="entry name" value="p450"/>
    <property type="match status" value="1"/>
</dbReference>
<dbReference type="AlphaFoldDB" id="B8IFY1"/>
<evidence type="ECO:0000313" key="5">
    <source>
        <dbReference type="Proteomes" id="UP000008207"/>
    </source>
</evidence>
<keyword evidence="3" id="KW-0479">Metal-binding</keyword>
<dbReference type="Gene3D" id="1.10.630.10">
    <property type="entry name" value="Cytochrome P450"/>
    <property type="match status" value="1"/>
</dbReference>
<dbReference type="EMBL" id="CP001349">
    <property type="protein sequence ID" value="ACL59691.1"/>
    <property type="molecule type" value="Genomic_DNA"/>
</dbReference>
<dbReference type="InterPro" id="IPR001128">
    <property type="entry name" value="Cyt_P450"/>
</dbReference>
<dbReference type="InterPro" id="IPR002397">
    <property type="entry name" value="Cyt_P450_B"/>
</dbReference>
<proteinExistence type="inferred from homology"/>
<keyword evidence="3" id="KW-0503">Monooxygenase</keyword>
<dbReference type="PRINTS" id="PR00385">
    <property type="entry name" value="P450"/>
</dbReference>
<dbReference type="GO" id="GO:0005506">
    <property type="term" value="F:iron ion binding"/>
    <property type="evidence" value="ECO:0007669"/>
    <property type="project" value="InterPro"/>
</dbReference>
<evidence type="ECO:0000313" key="4">
    <source>
        <dbReference type="EMBL" id="ACL59691.1"/>
    </source>
</evidence>
<dbReference type="CDD" id="cd20629">
    <property type="entry name" value="P450_pinF1-like"/>
    <property type="match status" value="1"/>
</dbReference>
<name>B8IFY1_METNO</name>
<keyword evidence="3" id="KW-0349">Heme</keyword>
<accession>B8IFY1</accession>
<dbReference type="eggNOG" id="COG2124">
    <property type="taxonomic scope" value="Bacteria"/>
</dbReference>
<reference evidence="4 5" key="1">
    <citation type="submission" date="2009-01" db="EMBL/GenBank/DDBJ databases">
        <title>Complete sequence of chromosome of Methylobacterium nodulans ORS 2060.</title>
        <authorList>
            <consortium name="US DOE Joint Genome Institute"/>
            <person name="Lucas S."/>
            <person name="Copeland A."/>
            <person name="Lapidus A."/>
            <person name="Glavina del Rio T."/>
            <person name="Dalin E."/>
            <person name="Tice H."/>
            <person name="Bruce D."/>
            <person name="Goodwin L."/>
            <person name="Pitluck S."/>
            <person name="Sims D."/>
            <person name="Brettin T."/>
            <person name="Detter J.C."/>
            <person name="Han C."/>
            <person name="Larimer F."/>
            <person name="Land M."/>
            <person name="Hauser L."/>
            <person name="Kyrpides N."/>
            <person name="Ivanova N."/>
            <person name="Marx C.J."/>
            <person name="Richardson P."/>
        </authorList>
    </citation>
    <scope>NUCLEOTIDE SEQUENCE [LARGE SCALE GENOMIC DNA]</scope>
    <source>
        <strain evidence="5">LMG 21967 / CNCM I-2342 / ORS 2060</strain>
    </source>
</reference>
<keyword evidence="3" id="KW-0408">Iron</keyword>
<dbReference type="PANTHER" id="PTHR46696:SF1">
    <property type="entry name" value="CYTOCHROME P450 YJIB-RELATED"/>
    <property type="match status" value="1"/>
</dbReference>